<feature type="compositionally biased region" description="Low complexity" evidence="1">
    <location>
        <begin position="24"/>
        <end position="55"/>
    </location>
</feature>
<dbReference type="AlphaFoldDB" id="A0AAD4M5K9"/>
<feature type="non-terminal residue" evidence="2">
    <location>
        <position position="1"/>
    </location>
</feature>
<dbReference type="Proteomes" id="UP001203297">
    <property type="component" value="Unassembled WGS sequence"/>
</dbReference>
<comment type="caution">
    <text evidence="2">The sequence shown here is derived from an EMBL/GenBank/DDBJ whole genome shotgun (WGS) entry which is preliminary data.</text>
</comment>
<accession>A0AAD4M5K9</accession>
<feature type="region of interest" description="Disordered" evidence="1">
    <location>
        <begin position="1"/>
        <end position="121"/>
    </location>
</feature>
<name>A0AAD4M5K9_9AGAM</name>
<organism evidence="2 3">
    <name type="scientific">Multifurca ochricompacta</name>
    <dbReference type="NCBI Taxonomy" id="376703"/>
    <lineage>
        <taxon>Eukaryota</taxon>
        <taxon>Fungi</taxon>
        <taxon>Dikarya</taxon>
        <taxon>Basidiomycota</taxon>
        <taxon>Agaricomycotina</taxon>
        <taxon>Agaricomycetes</taxon>
        <taxon>Russulales</taxon>
        <taxon>Russulaceae</taxon>
        <taxon>Multifurca</taxon>
    </lineage>
</organism>
<feature type="compositionally biased region" description="Basic and acidic residues" evidence="1">
    <location>
        <begin position="12"/>
        <end position="21"/>
    </location>
</feature>
<dbReference type="EMBL" id="WTXG01000012">
    <property type="protein sequence ID" value="KAI0301928.1"/>
    <property type="molecule type" value="Genomic_DNA"/>
</dbReference>
<sequence>GGSNYRPSDISSKLDIDHESDTNSDGSPQTASSSSSSAFPSLYSDSSVQQEQQQQKGHYRGITFEEILPSHLITNAPPSTVEQKRGSFRHPKPAEQSLTTSPTGGPPPPIKQRSYPSSRIRDTARALVRGLSIAKRDSRGHDRDGYKVV</sequence>
<evidence type="ECO:0000313" key="3">
    <source>
        <dbReference type="Proteomes" id="UP001203297"/>
    </source>
</evidence>
<evidence type="ECO:0000256" key="1">
    <source>
        <dbReference type="SAM" id="MobiDB-lite"/>
    </source>
</evidence>
<feature type="compositionally biased region" description="Polar residues" evidence="1">
    <location>
        <begin position="1"/>
        <end position="11"/>
    </location>
</feature>
<feature type="compositionally biased region" description="Polar residues" evidence="1">
    <location>
        <begin position="72"/>
        <end position="81"/>
    </location>
</feature>
<reference evidence="2" key="1">
    <citation type="journal article" date="2022" name="New Phytol.">
        <title>Evolutionary transition to the ectomycorrhizal habit in the genomes of a hyperdiverse lineage of mushroom-forming fungi.</title>
        <authorList>
            <person name="Looney B."/>
            <person name="Miyauchi S."/>
            <person name="Morin E."/>
            <person name="Drula E."/>
            <person name="Courty P.E."/>
            <person name="Kohler A."/>
            <person name="Kuo A."/>
            <person name="LaButti K."/>
            <person name="Pangilinan J."/>
            <person name="Lipzen A."/>
            <person name="Riley R."/>
            <person name="Andreopoulos W."/>
            <person name="He G."/>
            <person name="Johnson J."/>
            <person name="Nolan M."/>
            <person name="Tritt A."/>
            <person name="Barry K.W."/>
            <person name="Grigoriev I.V."/>
            <person name="Nagy L.G."/>
            <person name="Hibbett D."/>
            <person name="Henrissat B."/>
            <person name="Matheny P.B."/>
            <person name="Labbe J."/>
            <person name="Martin F.M."/>
        </authorList>
    </citation>
    <scope>NUCLEOTIDE SEQUENCE</scope>
    <source>
        <strain evidence="2">BPL690</strain>
    </source>
</reference>
<proteinExistence type="predicted"/>
<evidence type="ECO:0000313" key="2">
    <source>
        <dbReference type="EMBL" id="KAI0301928.1"/>
    </source>
</evidence>
<keyword evidence="3" id="KW-1185">Reference proteome</keyword>
<protein>
    <submittedName>
        <fullName evidence="2">Uncharacterized protein</fullName>
    </submittedName>
</protein>
<gene>
    <name evidence="2" type="ORF">B0F90DRAFT_1716446</name>
</gene>